<proteinExistence type="predicted"/>
<dbReference type="EMBL" id="CAADFJ010000233">
    <property type="protein sequence ID" value="VFK05066.1"/>
    <property type="molecule type" value="Genomic_DNA"/>
</dbReference>
<reference evidence="3" key="1">
    <citation type="submission" date="2019-02" db="EMBL/GenBank/DDBJ databases">
        <authorList>
            <person name="Gruber-Vodicka R. H."/>
            <person name="Seah K. B. B."/>
        </authorList>
    </citation>
    <scope>NUCLEOTIDE SEQUENCE</scope>
    <source>
        <strain evidence="4">BECK_SA2B12</strain>
        <strain evidence="2">BECK_SA2B15</strain>
        <strain evidence="3">BECK_SA2B20</strain>
    </source>
</reference>
<evidence type="ECO:0000313" key="2">
    <source>
        <dbReference type="EMBL" id="VFK01491.1"/>
    </source>
</evidence>
<name>A0A450V9R9_9GAMM</name>
<gene>
    <name evidence="2" type="ORF">BECKH772A_GA0070896_102297</name>
    <name evidence="3" type="ORF">BECKH772B_GA0070898_102368</name>
    <name evidence="4" type="ORF">BECKH772C_GA0070978_102338</name>
</gene>
<feature type="domain" description="ISXO2-like transposase" evidence="1">
    <location>
        <begin position="2"/>
        <end position="60"/>
    </location>
</feature>
<organism evidence="3">
    <name type="scientific">Candidatus Kentrum eta</name>
    <dbReference type="NCBI Taxonomy" id="2126337"/>
    <lineage>
        <taxon>Bacteria</taxon>
        <taxon>Pseudomonadati</taxon>
        <taxon>Pseudomonadota</taxon>
        <taxon>Gammaproteobacteria</taxon>
        <taxon>Candidatus Kentrum</taxon>
    </lineage>
</organism>
<dbReference type="AlphaFoldDB" id="A0A450V9R9"/>
<evidence type="ECO:0000259" key="1">
    <source>
        <dbReference type="Pfam" id="PF12762"/>
    </source>
</evidence>
<evidence type="ECO:0000313" key="3">
    <source>
        <dbReference type="EMBL" id="VFK01541.1"/>
    </source>
</evidence>
<dbReference type="Pfam" id="PF12762">
    <property type="entry name" value="DDE_Tnp_IS1595"/>
    <property type="match status" value="1"/>
</dbReference>
<sequence>MAFSIPDTKKITIQSVVCASVLPGSTVYTDDFKSYIGLSADYIHESVCHSVGKHVGGTAHTFESGLVVCP</sequence>
<dbReference type="EMBL" id="CAADFG010000229">
    <property type="protein sequence ID" value="VFK01491.1"/>
    <property type="molecule type" value="Genomic_DNA"/>
</dbReference>
<evidence type="ECO:0000313" key="4">
    <source>
        <dbReference type="EMBL" id="VFK05066.1"/>
    </source>
</evidence>
<protein>
    <submittedName>
        <fullName evidence="3">ISXO2-like transposase domain-containing protein</fullName>
    </submittedName>
</protein>
<accession>A0A450V9R9</accession>
<dbReference type="InterPro" id="IPR024445">
    <property type="entry name" value="Tnp_ISXO2-like"/>
</dbReference>
<dbReference type="EMBL" id="CAADFI010000236">
    <property type="protein sequence ID" value="VFK01541.1"/>
    <property type="molecule type" value="Genomic_DNA"/>
</dbReference>